<dbReference type="PANTHER" id="PTHR22442:SF10">
    <property type="entry name" value="N-ACETYLTRANSFERASE, GNAT FAMILY-RELATED"/>
    <property type="match status" value="1"/>
</dbReference>
<gene>
    <name evidence="1" type="ORF">NEMVEDRAFT_v1g84252</name>
</gene>
<dbReference type="KEGG" id="nve:5520426"/>
<evidence type="ECO:0000313" key="2">
    <source>
        <dbReference type="Proteomes" id="UP000001593"/>
    </source>
</evidence>
<dbReference type="OrthoDB" id="8954808at2759"/>
<dbReference type="InterPro" id="IPR016181">
    <property type="entry name" value="Acyl_CoA_acyltransferase"/>
</dbReference>
<dbReference type="HOGENOM" id="CLU_026572_0_1_1"/>
<keyword evidence="2" id="KW-1185">Reference proteome</keyword>
<dbReference type="OMA" id="FWEIADC"/>
<dbReference type="SUPFAM" id="SSF55729">
    <property type="entry name" value="Acyl-CoA N-acyltransferases (Nat)"/>
    <property type="match status" value="1"/>
</dbReference>
<proteinExistence type="predicted"/>
<dbReference type="Gene3D" id="3.40.630.30">
    <property type="match status" value="1"/>
</dbReference>
<name>A7RK71_NEMVE</name>
<dbReference type="PhylomeDB" id="A7RK71"/>
<dbReference type="EMBL" id="DS469515">
    <property type="protein sequence ID" value="EDO48196.1"/>
    <property type="molecule type" value="Genomic_DNA"/>
</dbReference>
<organism evidence="1 2">
    <name type="scientific">Nematostella vectensis</name>
    <name type="common">Starlet sea anemone</name>
    <dbReference type="NCBI Taxonomy" id="45351"/>
    <lineage>
        <taxon>Eukaryota</taxon>
        <taxon>Metazoa</taxon>
        <taxon>Cnidaria</taxon>
        <taxon>Anthozoa</taxon>
        <taxon>Hexacorallia</taxon>
        <taxon>Actiniaria</taxon>
        <taxon>Edwardsiidae</taxon>
        <taxon>Nematostella</taxon>
    </lineage>
</organism>
<protein>
    <recommendedName>
        <fullName evidence="3">N-acetyltransferase domain-containing protein</fullName>
    </recommendedName>
</protein>
<accession>A7RK71</accession>
<dbReference type="AlphaFoldDB" id="A7RK71"/>
<dbReference type="InterPro" id="IPR029625">
    <property type="entry name" value="FAM169"/>
</dbReference>
<dbReference type="CDD" id="cd04301">
    <property type="entry name" value="NAT_SF"/>
    <property type="match status" value="1"/>
</dbReference>
<dbReference type="PANTHER" id="PTHR22442">
    <property type="match status" value="1"/>
</dbReference>
<feature type="non-terminal residue" evidence="1">
    <location>
        <position position="1"/>
    </location>
</feature>
<sequence>MCCEQGAGENHVAAVRVCGRWWTVEEMLTSNDLGRNGLRSVCTFGERLVLSMLNRVVMRYQEHFPGDPVFLSHPPNEMAKIMWISGKAVGFYTIKQKFKLIHDYCPDVWDMNVLDTIFVRTNYRHQGIATQMLEDFLASFPEQDVGLSYPLEDSLREVFFKLLTRRKEDRARVWECTMPSSCHSKVNL</sequence>
<reference evidence="1 2" key="1">
    <citation type="journal article" date="2007" name="Science">
        <title>Sea anemone genome reveals ancestral eumetazoan gene repertoire and genomic organization.</title>
        <authorList>
            <person name="Putnam N.H."/>
            <person name="Srivastava M."/>
            <person name="Hellsten U."/>
            <person name="Dirks B."/>
            <person name="Chapman J."/>
            <person name="Salamov A."/>
            <person name="Terry A."/>
            <person name="Shapiro H."/>
            <person name="Lindquist E."/>
            <person name="Kapitonov V.V."/>
            <person name="Jurka J."/>
            <person name="Genikhovich G."/>
            <person name="Grigoriev I.V."/>
            <person name="Lucas S.M."/>
            <person name="Steele R.E."/>
            <person name="Finnerty J.R."/>
            <person name="Technau U."/>
            <person name="Martindale M.Q."/>
            <person name="Rokhsar D.S."/>
        </authorList>
    </citation>
    <scope>NUCLEOTIDE SEQUENCE [LARGE SCALE GENOMIC DNA]</scope>
    <source>
        <strain evidence="2">CH2 X CH6</strain>
    </source>
</reference>
<evidence type="ECO:0008006" key="3">
    <source>
        <dbReference type="Google" id="ProtNLM"/>
    </source>
</evidence>
<dbReference type="eggNOG" id="ENOG502S058">
    <property type="taxonomic scope" value="Eukaryota"/>
</dbReference>
<dbReference type="Proteomes" id="UP000001593">
    <property type="component" value="Unassembled WGS sequence"/>
</dbReference>
<evidence type="ECO:0000313" key="1">
    <source>
        <dbReference type="EMBL" id="EDO48196.1"/>
    </source>
</evidence>
<dbReference type="InParanoid" id="A7RK71"/>